<evidence type="ECO:0000313" key="1">
    <source>
        <dbReference type="EMBL" id="CAI9620705.1"/>
    </source>
</evidence>
<accession>A0ABN9HG30</accession>
<keyword evidence="2" id="KW-1185">Reference proteome</keyword>
<sequence length="20" mass="2291">MFCTMFGSHISVLNVIKLLH</sequence>
<evidence type="ECO:0000313" key="2">
    <source>
        <dbReference type="Proteomes" id="UP001162483"/>
    </source>
</evidence>
<gene>
    <name evidence="1" type="ORF">SPARVUS_LOCUS16018254</name>
</gene>
<reference evidence="1" key="1">
    <citation type="submission" date="2023-05" db="EMBL/GenBank/DDBJ databases">
        <authorList>
            <person name="Stuckert A."/>
        </authorList>
    </citation>
    <scope>NUCLEOTIDE SEQUENCE</scope>
</reference>
<organism evidence="1 2">
    <name type="scientific">Staurois parvus</name>
    <dbReference type="NCBI Taxonomy" id="386267"/>
    <lineage>
        <taxon>Eukaryota</taxon>
        <taxon>Metazoa</taxon>
        <taxon>Chordata</taxon>
        <taxon>Craniata</taxon>
        <taxon>Vertebrata</taxon>
        <taxon>Euteleostomi</taxon>
        <taxon>Amphibia</taxon>
        <taxon>Batrachia</taxon>
        <taxon>Anura</taxon>
        <taxon>Neobatrachia</taxon>
        <taxon>Ranoidea</taxon>
        <taxon>Ranidae</taxon>
        <taxon>Staurois</taxon>
    </lineage>
</organism>
<name>A0ABN9HG30_9NEOB</name>
<dbReference type="Proteomes" id="UP001162483">
    <property type="component" value="Unassembled WGS sequence"/>
</dbReference>
<dbReference type="EMBL" id="CATNWA010020982">
    <property type="protein sequence ID" value="CAI9620705.1"/>
    <property type="molecule type" value="Genomic_DNA"/>
</dbReference>
<comment type="caution">
    <text evidence="1">The sequence shown here is derived from an EMBL/GenBank/DDBJ whole genome shotgun (WGS) entry which is preliminary data.</text>
</comment>
<protein>
    <submittedName>
        <fullName evidence="1">Uncharacterized protein</fullName>
    </submittedName>
</protein>
<proteinExistence type="predicted"/>